<dbReference type="InterPro" id="IPR006016">
    <property type="entry name" value="UspA"/>
</dbReference>
<proteinExistence type="inferred from homology"/>
<accession>A0AAE2ZP45</accession>
<protein>
    <submittedName>
        <fullName evidence="3">Universal stress protein</fullName>
    </submittedName>
</protein>
<sequence>MYNTIIVPIDLSHEERAAHMIDAAKQLGGSSAKIYVINVFDDVPGYVAAELPADIIENSKSASMQRLEAIIADKGVDAETVIRTGQPARGILDLAEDVNADLIVIASHKPGFQDYLLGSTASRVVRHAKCPVFVIR</sequence>
<dbReference type="PANTHER" id="PTHR46268:SF6">
    <property type="entry name" value="UNIVERSAL STRESS PROTEIN UP12"/>
    <property type="match status" value="1"/>
</dbReference>
<dbReference type="AlphaFoldDB" id="A0AAE2ZP45"/>
<dbReference type="PANTHER" id="PTHR46268">
    <property type="entry name" value="STRESS RESPONSE PROTEIN NHAX"/>
    <property type="match status" value="1"/>
</dbReference>
<dbReference type="InterPro" id="IPR014729">
    <property type="entry name" value="Rossmann-like_a/b/a_fold"/>
</dbReference>
<dbReference type="EMBL" id="JAICBX010000001">
    <property type="protein sequence ID" value="MBW8637007.1"/>
    <property type="molecule type" value="Genomic_DNA"/>
</dbReference>
<dbReference type="InterPro" id="IPR006015">
    <property type="entry name" value="Universal_stress_UspA"/>
</dbReference>
<dbReference type="RefSeq" id="WP_220227644.1">
    <property type="nucleotide sequence ID" value="NZ_JAICBX010000001.1"/>
</dbReference>
<dbReference type="CDD" id="cd00293">
    <property type="entry name" value="USP-like"/>
    <property type="match status" value="1"/>
</dbReference>
<dbReference type="Pfam" id="PF00582">
    <property type="entry name" value="Usp"/>
    <property type="match status" value="1"/>
</dbReference>
<dbReference type="Proteomes" id="UP001196509">
    <property type="component" value="Unassembled WGS sequence"/>
</dbReference>
<organism evidence="3 4">
    <name type="scientific">Flavimaribacter sediminis</name>
    <dbReference type="NCBI Taxonomy" id="2865987"/>
    <lineage>
        <taxon>Bacteria</taxon>
        <taxon>Pseudomonadati</taxon>
        <taxon>Pseudomonadota</taxon>
        <taxon>Alphaproteobacteria</taxon>
        <taxon>Hyphomicrobiales</taxon>
        <taxon>Rhizobiaceae</taxon>
        <taxon>Flavimaribacter</taxon>
    </lineage>
</organism>
<dbReference type="PRINTS" id="PR01438">
    <property type="entry name" value="UNVRSLSTRESS"/>
</dbReference>
<evidence type="ECO:0000313" key="3">
    <source>
        <dbReference type="EMBL" id="MBW8637007.1"/>
    </source>
</evidence>
<name>A0AAE2ZP45_9HYPH</name>
<gene>
    <name evidence="3" type="ORF">K1W69_07385</name>
</gene>
<dbReference type="SUPFAM" id="SSF52402">
    <property type="entry name" value="Adenine nucleotide alpha hydrolases-like"/>
    <property type="match status" value="1"/>
</dbReference>
<reference evidence="3" key="1">
    <citation type="submission" date="2021-08" db="EMBL/GenBank/DDBJ databases">
        <title>Hoeflea bacterium WL0058 sp. nov., isolated from the sediment.</title>
        <authorList>
            <person name="Wang L."/>
            <person name="Zhang D."/>
        </authorList>
    </citation>
    <scope>NUCLEOTIDE SEQUENCE</scope>
    <source>
        <strain evidence="3">WL0058</strain>
    </source>
</reference>
<evidence type="ECO:0000256" key="1">
    <source>
        <dbReference type="ARBA" id="ARBA00008791"/>
    </source>
</evidence>
<evidence type="ECO:0000313" key="4">
    <source>
        <dbReference type="Proteomes" id="UP001196509"/>
    </source>
</evidence>
<keyword evidence="4" id="KW-1185">Reference proteome</keyword>
<comment type="caution">
    <text evidence="3">The sequence shown here is derived from an EMBL/GenBank/DDBJ whole genome shotgun (WGS) entry which is preliminary data.</text>
</comment>
<evidence type="ECO:0000259" key="2">
    <source>
        <dbReference type="Pfam" id="PF00582"/>
    </source>
</evidence>
<comment type="similarity">
    <text evidence="1">Belongs to the universal stress protein A family.</text>
</comment>
<feature type="domain" description="UspA" evidence="2">
    <location>
        <begin position="1"/>
        <end position="136"/>
    </location>
</feature>
<dbReference type="Gene3D" id="3.40.50.620">
    <property type="entry name" value="HUPs"/>
    <property type="match status" value="1"/>
</dbReference>